<gene>
    <name evidence="1" type="ORF">UFOPK4000_00612</name>
</gene>
<sequence>MAAVVLLLQLRDNPTPLVVFVVGVVPNNLFALTQIRPQLFRFSLDIVGDDRIGRIQNGLGAAVVLCQNHRCHFGKRGFKLQNVAEVGATKSVHTLVGVTHNTHIVVKRAKHQHDGVLRHVRVLVFVDQNMFKAFLI</sequence>
<protein>
    <submittedName>
        <fullName evidence="1">Unannotated protein</fullName>
    </submittedName>
</protein>
<organism evidence="1">
    <name type="scientific">freshwater metagenome</name>
    <dbReference type="NCBI Taxonomy" id="449393"/>
    <lineage>
        <taxon>unclassified sequences</taxon>
        <taxon>metagenomes</taxon>
        <taxon>ecological metagenomes</taxon>
    </lineage>
</organism>
<proteinExistence type="predicted"/>
<accession>A0A6J7N8Q0</accession>
<evidence type="ECO:0000313" key="1">
    <source>
        <dbReference type="EMBL" id="CAB4989526.1"/>
    </source>
</evidence>
<dbReference type="EMBL" id="CAFBOT010000088">
    <property type="protein sequence ID" value="CAB4989526.1"/>
    <property type="molecule type" value="Genomic_DNA"/>
</dbReference>
<dbReference type="AlphaFoldDB" id="A0A6J7N8Q0"/>
<name>A0A6J7N8Q0_9ZZZZ</name>
<reference evidence="1" key="1">
    <citation type="submission" date="2020-05" db="EMBL/GenBank/DDBJ databases">
        <authorList>
            <person name="Chiriac C."/>
            <person name="Salcher M."/>
            <person name="Ghai R."/>
            <person name="Kavagutti S V."/>
        </authorList>
    </citation>
    <scope>NUCLEOTIDE SEQUENCE</scope>
</reference>